<protein>
    <recommendedName>
        <fullName evidence="3">Secreted protein</fullName>
    </recommendedName>
</protein>
<feature type="signal peptide" evidence="1">
    <location>
        <begin position="1"/>
        <end position="18"/>
    </location>
</feature>
<proteinExistence type="predicted"/>
<evidence type="ECO:0000313" key="2">
    <source>
        <dbReference type="EMBL" id="SPC74153.1"/>
    </source>
</evidence>
<accession>A0A2N9EHA7</accession>
<dbReference type="AlphaFoldDB" id="A0A2N9EHA7"/>
<reference evidence="2" key="1">
    <citation type="submission" date="2018-02" db="EMBL/GenBank/DDBJ databases">
        <authorList>
            <person name="Cohen D.B."/>
            <person name="Kent A.D."/>
        </authorList>
    </citation>
    <scope>NUCLEOTIDE SEQUENCE</scope>
</reference>
<evidence type="ECO:0000256" key="1">
    <source>
        <dbReference type="SAM" id="SignalP"/>
    </source>
</evidence>
<keyword evidence="1" id="KW-0732">Signal</keyword>
<organism evidence="2">
    <name type="scientific">Fagus sylvatica</name>
    <name type="common">Beechnut</name>
    <dbReference type="NCBI Taxonomy" id="28930"/>
    <lineage>
        <taxon>Eukaryota</taxon>
        <taxon>Viridiplantae</taxon>
        <taxon>Streptophyta</taxon>
        <taxon>Embryophyta</taxon>
        <taxon>Tracheophyta</taxon>
        <taxon>Spermatophyta</taxon>
        <taxon>Magnoliopsida</taxon>
        <taxon>eudicotyledons</taxon>
        <taxon>Gunneridae</taxon>
        <taxon>Pentapetalae</taxon>
        <taxon>rosids</taxon>
        <taxon>fabids</taxon>
        <taxon>Fagales</taxon>
        <taxon>Fagaceae</taxon>
        <taxon>Fagus</taxon>
    </lineage>
</organism>
<evidence type="ECO:0008006" key="3">
    <source>
        <dbReference type="Google" id="ProtNLM"/>
    </source>
</evidence>
<sequence>MITLLRGAILLLVGVVCANGVGRQWTICCFNMILLPSCGMWSSLPLGFIGQCPWVAQLVWKVFVGYMESCAVMLDADERNSCTFEDTATTDFDLETVFFRTLFLGPRHGALLIAILS</sequence>
<name>A0A2N9EHA7_FAGSY</name>
<feature type="chain" id="PRO_5014802655" description="Secreted protein" evidence="1">
    <location>
        <begin position="19"/>
        <end position="117"/>
    </location>
</feature>
<dbReference type="EMBL" id="OIVN01000094">
    <property type="protein sequence ID" value="SPC74153.1"/>
    <property type="molecule type" value="Genomic_DNA"/>
</dbReference>
<gene>
    <name evidence="2" type="ORF">FSB_LOCUS2035</name>
</gene>